<gene>
    <name evidence="2" type="ORF">MM415A01886_0021</name>
    <name evidence="1" type="ORF">MM415B00826_0044</name>
</gene>
<accession>A0A6M3IX57</accession>
<sequence length="55" mass="6537">MVLKTDMKYMQCPFYLGHLDSVGTCKLNEDRPCLKELDEACETWDNYGIRFKEEE</sequence>
<protein>
    <submittedName>
        <fullName evidence="1">Uncharacterized protein</fullName>
    </submittedName>
</protein>
<proteinExistence type="predicted"/>
<dbReference type="AlphaFoldDB" id="A0A6M3IX57"/>
<dbReference type="EMBL" id="MT141462">
    <property type="protein sequence ID" value="QJA62133.1"/>
    <property type="molecule type" value="Genomic_DNA"/>
</dbReference>
<organism evidence="1">
    <name type="scientific">viral metagenome</name>
    <dbReference type="NCBI Taxonomy" id="1070528"/>
    <lineage>
        <taxon>unclassified sequences</taxon>
        <taxon>metagenomes</taxon>
        <taxon>organismal metagenomes</taxon>
    </lineage>
</organism>
<dbReference type="EMBL" id="MT142133">
    <property type="protein sequence ID" value="QJA74990.1"/>
    <property type="molecule type" value="Genomic_DNA"/>
</dbReference>
<evidence type="ECO:0000313" key="2">
    <source>
        <dbReference type="EMBL" id="QJA74990.1"/>
    </source>
</evidence>
<name>A0A6M3IX57_9ZZZZ</name>
<evidence type="ECO:0000313" key="1">
    <source>
        <dbReference type="EMBL" id="QJA62133.1"/>
    </source>
</evidence>
<reference evidence="1" key="1">
    <citation type="submission" date="2020-03" db="EMBL/GenBank/DDBJ databases">
        <title>The deep terrestrial virosphere.</title>
        <authorList>
            <person name="Holmfeldt K."/>
            <person name="Nilsson E."/>
            <person name="Simone D."/>
            <person name="Lopez-Fernandez M."/>
            <person name="Wu X."/>
            <person name="de Brujin I."/>
            <person name="Lundin D."/>
            <person name="Andersson A."/>
            <person name="Bertilsson S."/>
            <person name="Dopson M."/>
        </authorList>
    </citation>
    <scope>NUCLEOTIDE SEQUENCE</scope>
    <source>
        <strain evidence="2">MM415A01886</strain>
        <strain evidence="1">MM415B00826</strain>
    </source>
</reference>